<evidence type="ECO:0000256" key="4">
    <source>
        <dbReference type="ARBA" id="ARBA00022692"/>
    </source>
</evidence>
<evidence type="ECO:0000259" key="8">
    <source>
        <dbReference type="PROSITE" id="PS50928"/>
    </source>
</evidence>
<dbReference type="PROSITE" id="PS50928">
    <property type="entry name" value="ABC_TM1"/>
    <property type="match status" value="1"/>
</dbReference>
<dbReference type="PANTHER" id="PTHR43744">
    <property type="entry name" value="ABC TRANSPORTER PERMEASE PROTEIN MG189-RELATED-RELATED"/>
    <property type="match status" value="1"/>
</dbReference>
<proteinExistence type="inferred from homology"/>
<sequence>MNIKTTSADSSANASEMSRSRTAHRAVRLRALLKHIVIIGFGLLMLYPVLWLISSSFKPNQIIFSSPGLITQTWTFENYVNGWKGLQGVSFGRFFANSAFISVMSVLGNLVTCSMAAYAFGRLNFRFKGLWFSLMLVTIMLPYHVVLVPQYVIYSKLEWINTYFPLILPKWLAHDSFFILLMVQFIRGLPKELDESATIDGCSQRQIYFRIILPLLVPALISTAIFTFIWSWDDFFSQMIYLSDINLFTVQLGIRSLFDPSGQSDWGGLLAMSALSLLPITVIFLAFQRYFLEGIATTGLK</sequence>
<evidence type="ECO:0000256" key="2">
    <source>
        <dbReference type="ARBA" id="ARBA00022448"/>
    </source>
</evidence>
<feature type="transmembrane region" description="Helical" evidence="7">
    <location>
        <begin position="94"/>
        <end position="118"/>
    </location>
</feature>
<dbReference type="SUPFAM" id="SSF161098">
    <property type="entry name" value="MetI-like"/>
    <property type="match status" value="1"/>
</dbReference>
<comment type="caution">
    <text evidence="9">The sequence shown here is derived from an EMBL/GenBank/DDBJ whole genome shotgun (WGS) entry which is preliminary data.</text>
</comment>
<keyword evidence="10" id="KW-1185">Reference proteome</keyword>
<evidence type="ECO:0000313" key="9">
    <source>
        <dbReference type="EMBL" id="GGH68279.1"/>
    </source>
</evidence>
<keyword evidence="5 7" id="KW-1133">Transmembrane helix</keyword>
<evidence type="ECO:0000256" key="7">
    <source>
        <dbReference type="RuleBase" id="RU363032"/>
    </source>
</evidence>
<keyword evidence="4 7" id="KW-0812">Transmembrane</keyword>
<dbReference type="InterPro" id="IPR035906">
    <property type="entry name" value="MetI-like_sf"/>
</dbReference>
<keyword evidence="3" id="KW-1003">Cell membrane</keyword>
<evidence type="ECO:0000256" key="1">
    <source>
        <dbReference type="ARBA" id="ARBA00004651"/>
    </source>
</evidence>
<gene>
    <name evidence="9" type="ORF">GCM10007362_02120</name>
</gene>
<keyword evidence="6 7" id="KW-0472">Membrane</keyword>
<reference evidence="10" key="1">
    <citation type="journal article" date="2019" name="Int. J. Syst. Evol. Microbiol.">
        <title>The Global Catalogue of Microorganisms (GCM) 10K type strain sequencing project: providing services to taxonomists for standard genome sequencing and annotation.</title>
        <authorList>
            <consortium name="The Broad Institute Genomics Platform"/>
            <consortium name="The Broad Institute Genome Sequencing Center for Infectious Disease"/>
            <person name="Wu L."/>
            <person name="Ma J."/>
        </authorList>
    </citation>
    <scope>NUCLEOTIDE SEQUENCE [LARGE SCALE GENOMIC DNA]</scope>
    <source>
        <strain evidence="10">CCM 8702</strain>
    </source>
</reference>
<evidence type="ECO:0000256" key="6">
    <source>
        <dbReference type="ARBA" id="ARBA00023136"/>
    </source>
</evidence>
<name>A0ABQ1ZKU9_9BACL</name>
<comment type="subcellular location">
    <subcellularLocation>
        <location evidence="1 7">Cell membrane</location>
        <topology evidence="1 7">Multi-pass membrane protein</topology>
    </subcellularLocation>
</comment>
<organism evidence="9 10">
    <name type="scientific">Saccharibacillus endophyticus</name>
    <dbReference type="NCBI Taxonomy" id="2060666"/>
    <lineage>
        <taxon>Bacteria</taxon>
        <taxon>Bacillati</taxon>
        <taxon>Bacillota</taxon>
        <taxon>Bacilli</taxon>
        <taxon>Bacillales</taxon>
        <taxon>Paenibacillaceae</taxon>
        <taxon>Saccharibacillus</taxon>
    </lineage>
</organism>
<feature type="transmembrane region" description="Helical" evidence="7">
    <location>
        <begin position="266"/>
        <end position="287"/>
    </location>
</feature>
<protein>
    <submittedName>
        <fullName evidence="9">Sugar ABC transporter permease</fullName>
    </submittedName>
</protein>
<keyword evidence="2 7" id="KW-0813">Transport</keyword>
<feature type="domain" description="ABC transmembrane type-1" evidence="8">
    <location>
        <begin position="95"/>
        <end position="287"/>
    </location>
</feature>
<dbReference type="CDD" id="cd06261">
    <property type="entry name" value="TM_PBP2"/>
    <property type="match status" value="1"/>
</dbReference>
<accession>A0ABQ1ZKU9</accession>
<feature type="transmembrane region" description="Helical" evidence="7">
    <location>
        <begin position="31"/>
        <end position="53"/>
    </location>
</feature>
<feature type="transmembrane region" description="Helical" evidence="7">
    <location>
        <begin position="130"/>
        <end position="154"/>
    </location>
</feature>
<feature type="transmembrane region" description="Helical" evidence="7">
    <location>
        <begin position="207"/>
        <end position="232"/>
    </location>
</feature>
<dbReference type="Gene3D" id="1.10.3720.10">
    <property type="entry name" value="MetI-like"/>
    <property type="match status" value="1"/>
</dbReference>
<dbReference type="Pfam" id="PF00528">
    <property type="entry name" value="BPD_transp_1"/>
    <property type="match status" value="1"/>
</dbReference>
<evidence type="ECO:0000256" key="3">
    <source>
        <dbReference type="ARBA" id="ARBA00022475"/>
    </source>
</evidence>
<dbReference type="PANTHER" id="PTHR43744:SF6">
    <property type="entry name" value="ABC TRANSPORTER PERMEASE PROTEIN YESQ-RELATED"/>
    <property type="match status" value="1"/>
</dbReference>
<evidence type="ECO:0000256" key="5">
    <source>
        <dbReference type="ARBA" id="ARBA00022989"/>
    </source>
</evidence>
<dbReference type="InterPro" id="IPR000515">
    <property type="entry name" value="MetI-like"/>
</dbReference>
<dbReference type="EMBL" id="BMDD01000001">
    <property type="protein sequence ID" value="GGH68279.1"/>
    <property type="molecule type" value="Genomic_DNA"/>
</dbReference>
<evidence type="ECO:0000313" key="10">
    <source>
        <dbReference type="Proteomes" id="UP000605427"/>
    </source>
</evidence>
<dbReference type="Proteomes" id="UP000605427">
    <property type="component" value="Unassembled WGS sequence"/>
</dbReference>
<comment type="similarity">
    <text evidence="7">Belongs to the binding-protein-dependent transport system permease family.</text>
</comment>
<feature type="transmembrane region" description="Helical" evidence="7">
    <location>
        <begin position="166"/>
        <end position="186"/>
    </location>
</feature>